<keyword evidence="3" id="KW-1185">Reference proteome</keyword>
<protein>
    <recommendedName>
        <fullName evidence="4">Coiled-coil domain-containing protein SCD2</fullName>
    </recommendedName>
</protein>
<dbReference type="Proteomes" id="UP000026960">
    <property type="component" value="Chromosome 11"/>
</dbReference>
<dbReference type="HOGENOM" id="CLU_019997_2_0_1"/>
<feature type="region of interest" description="Disordered" evidence="1">
    <location>
        <begin position="512"/>
        <end position="551"/>
    </location>
</feature>
<feature type="region of interest" description="Disordered" evidence="1">
    <location>
        <begin position="1"/>
        <end position="103"/>
    </location>
</feature>
<dbReference type="Gramene" id="OBART11G15060.2">
    <property type="protein sequence ID" value="OBART11G15060.2"/>
    <property type="gene ID" value="OBART11G15060"/>
</dbReference>
<accession>A0A0D3HMC6</accession>
<dbReference type="InterPro" id="IPR040321">
    <property type="entry name" value="SCD2-like"/>
</dbReference>
<reference evidence="2" key="2">
    <citation type="submission" date="2015-03" db="UniProtKB">
        <authorList>
            <consortium name="EnsemblPlants"/>
        </authorList>
    </citation>
    <scope>IDENTIFICATION</scope>
</reference>
<feature type="compositionally biased region" description="Basic and acidic residues" evidence="1">
    <location>
        <begin position="512"/>
        <end position="537"/>
    </location>
</feature>
<feature type="compositionally biased region" description="Acidic residues" evidence="1">
    <location>
        <begin position="538"/>
        <end position="551"/>
    </location>
</feature>
<organism evidence="2">
    <name type="scientific">Oryza barthii</name>
    <dbReference type="NCBI Taxonomy" id="65489"/>
    <lineage>
        <taxon>Eukaryota</taxon>
        <taxon>Viridiplantae</taxon>
        <taxon>Streptophyta</taxon>
        <taxon>Embryophyta</taxon>
        <taxon>Tracheophyta</taxon>
        <taxon>Spermatophyta</taxon>
        <taxon>Magnoliopsida</taxon>
        <taxon>Liliopsida</taxon>
        <taxon>Poales</taxon>
        <taxon>Poaceae</taxon>
        <taxon>BOP clade</taxon>
        <taxon>Oryzoideae</taxon>
        <taxon>Oryzeae</taxon>
        <taxon>Oryzinae</taxon>
        <taxon>Oryza</taxon>
    </lineage>
</organism>
<dbReference type="eggNOG" id="ENOG502QQ0G">
    <property type="taxonomic scope" value="Eukaryota"/>
</dbReference>
<sequence>MWASPSMTVVSSTTPVVVDEEETPLQPLARGARSSSAARRVVQEEPQVVEAVAARPSSRRSRREGNGDAGAMAVVPDAAAEVEPEIAGRWSSRRSEDGSEEAAAVLPKPLAAIVTGARSRSNSPAISNVNDGRNGVDTGAANRPPSTGRSTFAPPVGVNIRPLQAVEMPNGTPRERRAIYPDPTFAQSTRSRDSHDSSTITEELEMLKDENVNLLEKLGLAEERFRQSEARTRELEKQVANLGDGLSMEVKLMKRREEMLVRKESAREKEAAAVQKLQEAESETKSLRTMTHRMILSKEEMEEVVMKRCWLARYWGLAVQYGIYPDISMSKHEYWSSFAPLPFEYVTAAGQRAKDGSLRSGDDLEDTERFVHELTVTAGEGNIETMLSVDKGLQELAFLKVEDAVLIALAHHHRPNVAELVDPDIKSSGDEKFTEAFDLSKEEEEDAWLVYFWRRAKTHNVEDDIAEERLQMWIDRHGQQPTSHDAVDVDMGIRELRRLGIEQLLWELSRREANSTKEEELNSTKEELKNTTTKDEMDTTNEESSDVEDLT</sequence>
<proteinExistence type="predicted"/>
<dbReference type="GO" id="GO:0000911">
    <property type="term" value="P:cytokinesis by cell plate formation"/>
    <property type="evidence" value="ECO:0007669"/>
    <property type="project" value="InterPro"/>
</dbReference>
<dbReference type="PANTHER" id="PTHR31762:SF13">
    <property type="entry name" value="OS11G0520500 PROTEIN"/>
    <property type="match status" value="1"/>
</dbReference>
<evidence type="ECO:0000256" key="1">
    <source>
        <dbReference type="SAM" id="MobiDB-lite"/>
    </source>
</evidence>
<dbReference type="PANTHER" id="PTHR31762">
    <property type="entry name" value="FAS-BINDING FACTOR-LIKE PROTEIN"/>
    <property type="match status" value="1"/>
</dbReference>
<evidence type="ECO:0000313" key="2">
    <source>
        <dbReference type="EnsemblPlants" id="OBART11G15060.2"/>
    </source>
</evidence>
<evidence type="ECO:0008006" key="4">
    <source>
        <dbReference type="Google" id="ProtNLM"/>
    </source>
</evidence>
<reference evidence="2" key="1">
    <citation type="journal article" date="2009" name="Rice">
        <title>De Novo Next Generation Sequencing of Plant Genomes.</title>
        <authorList>
            <person name="Rounsley S."/>
            <person name="Marri P.R."/>
            <person name="Yu Y."/>
            <person name="He R."/>
            <person name="Sisneros N."/>
            <person name="Goicoechea J.L."/>
            <person name="Lee S.J."/>
            <person name="Angelova A."/>
            <person name="Kudrna D."/>
            <person name="Luo M."/>
            <person name="Affourtit J."/>
            <person name="Desany B."/>
            <person name="Knight J."/>
            <person name="Niazi F."/>
            <person name="Egholm M."/>
            <person name="Wing R.A."/>
        </authorList>
    </citation>
    <scope>NUCLEOTIDE SEQUENCE [LARGE SCALE GENOMIC DNA]</scope>
    <source>
        <strain evidence="2">cv. IRGC 105608</strain>
    </source>
</reference>
<dbReference type="PaxDb" id="65489-OBART11G15060.2"/>
<feature type="compositionally biased region" description="Low complexity" evidence="1">
    <location>
        <begin position="69"/>
        <end position="87"/>
    </location>
</feature>
<evidence type="ECO:0000313" key="3">
    <source>
        <dbReference type="Proteomes" id="UP000026960"/>
    </source>
</evidence>
<feature type="region of interest" description="Disordered" evidence="1">
    <location>
        <begin position="168"/>
        <end position="199"/>
    </location>
</feature>
<feature type="compositionally biased region" description="Polar residues" evidence="1">
    <location>
        <begin position="118"/>
        <end position="131"/>
    </location>
</feature>
<dbReference type="STRING" id="65489.A0A0D3HMC6"/>
<feature type="compositionally biased region" description="Low complexity" evidence="1">
    <location>
        <begin position="1"/>
        <end position="17"/>
    </location>
</feature>
<name>A0A0D3HMC6_9ORYZ</name>
<feature type="compositionally biased region" description="Low complexity" evidence="1">
    <location>
        <begin position="29"/>
        <end position="56"/>
    </location>
</feature>
<dbReference type="AlphaFoldDB" id="A0A0D3HMC6"/>
<dbReference type="EnsemblPlants" id="OBART11G15060.2">
    <property type="protein sequence ID" value="OBART11G15060.2"/>
    <property type="gene ID" value="OBART11G15060"/>
</dbReference>
<feature type="region of interest" description="Disordered" evidence="1">
    <location>
        <begin position="116"/>
        <end position="156"/>
    </location>
</feature>